<dbReference type="InterPro" id="IPR001279">
    <property type="entry name" value="Metallo-B-lactamas"/>
</dbReference>
<dbReference type="GO" id="GO:0046872">
    <property type="term" value="F:metal ion binding"/>
    <property type="evidence" value="ECO:0007669"/>
    <property type="project" value="UniProtKB-KW"/>
</dbReference>
<dbReference type="GO" id="GO:0016787">
    <property type="term" value="F:hydrolase activity"/>
    <property type="evidence" value="ECO:0007669"/>
    <property type="project" value="UniProtKB-KW"/>
</dbReference>
<feature type="domain" description="Metallo-beta-lactamase" evidence="5">
    <location>
        <begin position="34"/>
        <end position="231"/>
    </location>
</feature>
<dbReference type="AlphaFoldDB" id="A0A7W7J1V5"/>
<dbReference type="Gene3D" id="3.60.15.10">
    <property type="entry name" value="Ribonuclease Z/Hydroxyacylglutathione hydrolase-like"/>
    <property type="match status" value="1"/>
</dbReference>
<evidence type="ECO:0000259" key="5">
    <source>
        <dbReference type="SMART" id="SM00849"/>
    </source>
</evidence>
<dbReference type="PANTHER" id="PTHR42978">
    <property type="entry name" value="QUORUM-QUENCHING LACTONASE YTNP-RELATED-RELATED"/>
    <property type="match status" value="1"/>
</dbReference>
<evidence type="ECO:0000256" key="3">
    <source>
        <dbReference type="ARBA" id="ARBA00022801"/>
    </source>
</evidence>
<keyword evidence="4" id="KW-0862">Zinc</keyword>
<accession>A0A7W7J1V5</accession>
<dbReference type="RefSeq" id="WP_184168144.1">
    <property type="nucleotide sequence ID" value="NZ_JACHLD010000013.1"/>
</dbReference>
<dbReference type="InterPro" id="IPR036866">
    <property type="entry name" value="RibonucZ/Hydroxyglut_hydro"/>
</dbReference>
<evidence type="ECO:0000313" key="6">
    <source>
        <dbReference type="EMBL" id="MBB4804683.1"/>
    </source>
</evidence>
<dbReference type="Proteomes" id="UP000561681">
    <property type="component" value="Unassembled WGS sequence"/>
</dbReference>
<evidence type="ECO:0000313" key="7">
    <source>
        <dbReference type="Proteomes" id="UP000561681"/>
    </source>
</evidence>
<comment type="caution">
    <text evidence="6">The sequence shown here is derived from an EMBL/GenBank/DDBJ whole genome shotgun (WGS) entry which is preliminary data.</text>
</comment>
<evidence type="ECO:0000256" key="1">
    <source>
        <dbReference type="ARBA" id="ARBA00007749"/>
    </source>
</evidence>
<keyword evidence="2" id="KW-0479">Metal-binding</keyword>
<reference evidence="6 7" key="1">
    <citation type="submission" date="2020-08" db="EMBL/GenBank/DDBJ databases">
        <title>Functional genomics of gut bacteria from endangered species of beetles.</title>
        <authorList>
            <person name="Carlos-Shanley C."/>
        </authorList>
    </citation>
    <scope>NUCLEOTIDE SEQUENCE [LARGE SCALE GENOMIC DNA]</scope>
    <source>
        <strain evidence="6 7">S00142</strain>
    </source>
</reference>
<keyword evidence="7" id="KW-1185">Reference proteome</keyword>
<dbReference type="InterPro" id="IPR051013">
    <property type="entry name" value="MBL_superfamily_lactonases"/>
</dbReference>
<name>A0A7W7J1V5_9FLAO</name>
<evidence type="ECO:0000256" key="2">
    <source>
        <dbReference type="ARBA" id="ARBA00022723"/>
    </source>
</evidence>
<gene>
    <name evidence="6" type="ORF">HNP37_004780</name>
</gene>
<dbReference type="Pfam" id="PF00753">
    <property type="entry name" value="Lactamase_B"/>
    <property type="match status" value="1"/>
</dbReference>
<dbReference type="SMART" id="SM00849">
    <property type="entry name" value="Lactamase_B"/>
    <property type="match status" value="1"/>
</dbReference>
<organism evidence="6 7">
    <name type="scientific">Flavobacterium nitrogenifigens</name>
    <dbReference type="NCBI Taxonomy" id="1617283"/>
    <lineage>
        <taxon>Bacteria</taxon>
        <taxon>Pseudomonadati</taxon>
        <taxon>Bacteroidota</taxon>
        <taxon>Flavobacteriia</taxon>
        <taxon>Flavobacteriales</taxon>
        <taxon>Flavobacteriaceae</taxon>
        <taxon>Flavobacterium</taxon>
    </lineage>
</organism>
<sequence>MKIIALQEGNYVANAQKEFKLLTEESKESGLKMAIQPFVIITDNDVILLDFGLGFVNNGVPFIHEMLLKNNINPNEITKVLVSHLHKDHIEGIGYFVNGSFVQNFPNAKIYIQEREIDFALEQINNPSYVFEILNQLKKLPNVELLNSDNGNITHEIFYEVSAGHTKFHQVFWIKADDEIVFYGADDLPQKIYWSMHVAYKTDFDGKRARESRKKWEQQAKDENWKVLFYHDMKIPVLELFEEKMEEAGM</sequence>
<protein>
    <submittedName>
        <fullName evidence="6">Glyoxylase-like metal-dependent hydrolase (Beta-lactamase superfamily II)</fullName>
    </submittedName>
</protein>
<comment type="similarity">
    <text evidence="1">Belongs to the metallo-beta-lactamase superfamily.</text>
</comment>
<dbReference type="SUPFAM" id="SSF56281">
    <property type="entry name" value="Metallo-hydrolase/oxidoreductase"/>
    <property type="match status" value="1"/>
</dbReference>
<dbReference type="EMBL" id="JACHLD010000013">
    <property type="protein sequence ID" value="MBB4804683.1"/>
    <property type="molecule type" value="Genomic_DNA"/>
</dbReference>
<evidence type="ECO:0000256" key="4">
    <source>
        <dbReference type="ARBA" id="ARBA00022833"/>
    </source>
</evidence>
<keyword evidence="3 6" id="KW-0378">Hydrolase</keyword>
<proteinExistence type="inferred from homology"/>